<dbReference type="Gene3D" id="3.40.50.300">
    <property type="entry name" value="P-loop containing nucleotide triphosphate hydrolases"/>
    <property type="match status" value="1"/>
</dbReference>
<gene>
    <name evidence="6" type="primary">106078295</name>
</gene>
<dbReference type="AlphaFoldDB" id="A0A2C9K1V6"/>
<evidence type="ECO:0000256" key="3">
    <source>
        <dbReference type="ARBA" id="ARBA00023134"/>
    </source>
</evidence>
<dbReference type="GO" id="GO:0005525">
    <property type="term" value="F:GTP binding"/>
    <property type="evidence" value="ECO:0007669"/>
    <property type="project" value="UniProtKB-KW"/>
</dbReference>
<dbReference type="VEuPathDB" id="VectorBase:BGLAX_044470"/>
<keyword evidence="4" id="KW-0175">Coiled coil</keyword>
<proteinExistence type="inferred from homology"/>
<feature type="coiled-coil region" evidence="4">
    <location>
        <begin position="327"/>
        <end position="371"/>
    </location>
</feature>
<dbReference type="PROSITE" id="PS51720">
    <property type="entry name" value="G_AIG1"/>
    <property type="match status" value="1"/>
</dbReference>
<evidence type="ECO:0000256" key="4">
    <source>
        <dbReference type="SAM" id="Coils"/>
    </source>
</evidence>
<dbReference type="KEGG" id="bgt:106078295"/>
<reference evidence="6" key="1">
    <citation type="submission" date="2020-05" db="UniProtKB">
        <authorList>
            <consortium name="EnsemblMetazoa"/>
        </authorList>
    </citation>
    <scope>IDENTIFICATION</scope>
    <source>
        <strain evidence="6">BB02</strain>
    </source>
</reference>
<dbReference type="STRING" id="6526.A0A2C9K1V6"/>
<keyword evidence="2" id="KW-0547">Nucleotide-binding</keyword>
<dbReference type="SUPFAM" id="SSF52540">
    <property type="entry name" value="P-loop containing nucleoside triphosphate hydrolases"/>
    <property type="match status" value="1"/>
</dbReference>
<evidence type="ECO:0000259" key="5">
    <source>
        <dbReference type="PROSITE" id="PS51720"/>
    </source>
</evidence>
<dbReference type="FunFam" id="3.40.50.300:FF:000840">
    <property type="entry name" value="Immune-associated nucleotide-binding protein 9"/>
    <property type="match status" value="1"/>
</dbReference>
<dbReference type="Pfam" id="PF04548">
    <property type="entry name" value="AIG1"/>
    <property type="match status" value="1"/>
</dbReference>
<sequence length="392" mass="45113">MATFSEKKDKKPKNLDLLMIGKTGNGKSALGNMILGRKAFISKCSTASVTTNIQYEVSKVNGRIIKIVDGPGVGDTRMNTEAATKLVMDKMTVAISANPQGFHAFLLVVKFGGRFTEEDKDTIVFLKKIFGETFLKDYCILVLTCGDNFQKESEESGITFEEWCDEQGGIFKELLEECCWRVVLFDNKTGSETVKRAQLKSLFKMVDRLTFHGHRYKDENFNKALAARERLMIESKKPMIREETMTETSLIIQSLQRVQQIDEPKKALIDLNLLQNRIQLLYDSIVFQDNGTGALHDLFQTVQSLRTTIENEITMAQRIAIEKEKFTNELVKNHQEFEAKRMKWEREKKANQRKVDELEDMYREAKAKNDEGFFTKVSNAITWPFRSLFDWD</sequence>
<dbReference type="InterPro" id="IPR006703">
    <property type="entry name" value="G_AIG1"/>
</dbReference>
<dbReference type="PANTHER" id="PTHR10903:SF184">
    <property type="entry name" value="GTP-BINDING PROTEIN A"/>
    <property type="match status" value="1"/>
</dbReference>
<evidence type="ECO:0000256" key="2">
    <source>
        <dbReference type="ARBA" id="ARBA00022741"/>
    </source>
</evidence>
<evidence type="ECO:0000256" key="1">
    <source>
        <dbReference type="ARBA" id="ARBA00008535"/>
    </source>
</evidence>
<evidence type="ECO:0000313" key="6">
    <source>
        <dbReference type="EnsemblMetazoa" id="BGLB011834-PB"/>
    </source>
</evidence>
<dbReference type="PANTHER" id="PTHR10903">
    <property type="entry name" value="GTPASE, IMAP FAMILY MEMBER-RELATED"/>
    <property type="match status" value="1"/>
</dbReference>
<dbReference type="EnsemblMetazoa" id="BGLB011834-RB">
    <property type="protein sequence ID" value="BGLB011834-PB"/>
    <property type="gene ID" value="BGLB011834"/>
</dbReference>
<dbReference type="Proteomes" id="UP000076420">
    <property type="component" value="Unassembled WGS sequence"/>
</dbReference>
<dbReference type="InterPro" id="IPR045058">
    <property type="entry name" value="GIMA/IAN/Toc"/>
</dbReference>
<comment type="similarity">
    <text evidence="1">Belongs to the TRAFAC class TrmE-Era-EngA-EngB-Septin-like GTPase superfamily. AIG1/Toc34/Toc159-like paraseptin GTPase family. IAN subfamily.</text>
</comment>
<dbReference type="InterPro" id="IPR027417">
    <property type="entry name" value="P-loop_NTPase"/>
</dbReference>
<feature type="domain" description="AIG1-type G" evidence="5">
    <location>
        <begin position="12"/>
        <end position="225"/>
    </location>
</feature>
<evidence type="ECO:0000313" key="7">
    <source>
        <dbReference type="Proteomes" id="UP000076420"/>
    </source>
</evidence>
<keyword evidence="3" id="KW-0342">GTP-binding</keyword>
<dbReference type="VEuPathDB" id="VectorBase:BGLB011834"/>
<accession>A0A2C9K1V6</accession>
<protein>
    <recommendedName>
        <fullName evidence="5">AIG1-type G domain-containing protein</fullName>
    </recommendedName>
</protein>
<organism evidence="6 7">
    <name type="scientific">Biomphalaria glabrata</name>
    <name type="common">Bloodfluke planorb</name>
    <name type="synonym">Freshwater snail</name>
    <dbReference type="NCBI Taxonomy" id="6526"/>
    <lineage>
        <taxon>Eukaryota</taxon>
        <taxon>Metazoa</taxon>
        <taxon>Spiralia</taxon>
        <taxon>Lophotrochozoa</taxon>
        <taxon>Mollusca</taxon>
        <taxon>Gastropoda</taxon>
        <taxon>Heterobranchia</taxon>
        <taxon>Euthyneura</taxon>
        <taxon>Panpulmonata</taxon>
        <taxon>Hygrophila</taxon>
        <taxon>Lymnaeoidea</taxon>
        <taxon>Planorbidae</taxon>
        <taxon>Biomphalaria</taxon>
    </lineage>
</organism>
<name>A0A2C9K1V6_BIOGL</name>